<dbReference type="PROSITE" id="PS50071">
    <property type="entry name" value="HOMEOBOX_2"/>
    <property type="match status" value="1"/>
</dbReference>
<accession>A0A553NAV3</accession>
<feature type="region of interest" description="Disordered" evidence="4">
    <location>
        <begin position="1"/>
        <end position="71"/>
    </location>
</feature>
<dbReference type="CDD" id="cd00086">
    <property type="entry name" value="homeodomain"/>
    <property type="match status" value="1"/>
</dbReference>
<feature type="compositionally biased region" description="Acidic residues" evidence="4">
    <location>
        <begin position="142"/>
        <end position="152"/>
    </location>
</feature>
<dbReference type="SMART" id="SM00389">
    <property type="entry name" value="HOX"/>
    <property type="match status" value="1"/>
</dbReference>
<name>A0A553NAV3_TIGCA</name>
<evidence type="ECO:0000256" key="2">
    <source>
        <dbReference type="PROSITE-ProRule" id="PRU00108"/>
    </source>
</evidence>
<feature type="domain" description="Homeobox" evidence="5">
    <location>
        <begin position="191"/>
        <end position="236"/>
    </location>
</feature>
<dbReference type="Gene3D" id="1.10.10.60">
    <property type="entry name" value="Homeodomain-like"/>
    <property type="match status" value="1"/>
</dbReference>
<feature type="DNA-binding region" description="Homeobox" evidence="2">
    <location>
        <begin position="193"/>
        <end position="237"/>
    </location>
</feature>
<feature type="compositionally biased region" description="Gly residues" evidence="4">
    <location>
        <begin position="168"/>
        <end position="179"/>
    </location>
</feature>
<feature type="compositionally biased region" description="Polar residues" evidence="4">
    <location>
        <begin position="56"/>
        <end position="71"/>
    </location>
</feature>
<dbReference type="InterPro" id="IPR050848">
    <property type="entry name" value="Homeobox_TF"/>
</dbReference>
<evidence type="ECO:0000256" key="4">
    <source>
        <dbReference type="SAM" id="MobiDB-lite"/>
    </source>
</evidence>
<keyword evidence="2 3" id="KW-0238">DNA-binding</keyword>
<dbReference type="STRING" id="6832.A0A553NAV3"/>
<dbReference type="SUPFAM" id="SSF46689">
    <property type="entry name" value="Homeodomain-like"/>
    <property type="match status" value="1"/>
</dbReference>
<dbReference type="PANTHER" id="PTHR24333">
    <property type="entry name" value="HOMEO BOX HB9 LIKE A-RELATED"/>
    <property type="match status" value="1"/>
</dbReference>
<gene>
    <name evidence="6" type="ORF">TCAL_10968</name>
</gene>
<dbReference type="InterPro" id="IPR001356">
    <property type="entry name" value="HD"/>
</dbReference>
<feature type="compositionally biased region" description="Basic and acidic residues" evidence="4">
    <location>
        <begin position="1"/>
        <end position="10"/>
    </location>
</feature>
<evidence type="ECO:0000313" key="6">
    <source>
        <dbReference type="EMBL" id="TRY62571.1"/>
    </source>
</evidence>
<keyword evidence="2 3" id="KW-0371">Homeobox</keyword>
<dbReference type="Proteomes" id="UP000318571">
    <property type="component" value="Chromosome 10"/>
</dbReference>
<dbReference type="Pfam" id="PF00046">
    <property type="entry name" value="Homeodomain"/>
    <property type="match status" value="1"/>
</dbReference>
<dbReference type="GO" id="GO:0003677">
    <property type="term" value="F:DNA binding"/>
    <property type="evidence" value="ECO:0007669"/>
    <property type="project" value="UniProtKB-UniRule"/>
</dbReference>
<comment type="caution">
    <text evidence="6">The sequence shown here is derived from an EMBL/GenBank/DDBJ whole genome shotgun (WGS) entry which is preliminary data.</text>
</comment>
<dbReference type="PANTHER" id="PTHR24333:SF5">
    <property type="entry name" value="VENT HOMEOBOX"/>
    <property type="match status" value="1"/>
</dbReference>
<evidence type="ECO:0000259" key="5">
    <source>
        <dbReference type="PROSITE" id="PS50071"/>
    </source>
</evidence>
<evidence type="ECO:0000256" key="3">
    <source>
        <dbReference type="RuleBase" id="RU000682"/>
    </source>
</evidence>
<dbReference type="EMBL" id="VCGU01000458">
    <property type="protein sequence ID" value="TRY62571.1"/>
    <property type="molecule type" value="Genomic_DNA"/>
</dbReference>
<organism evidence="6 7">
    <name type="scientific">Tigriopus californicus</name>
    <name type="common">Marine copepod</name>
    <dbReference type="NCBI Taxonomy" id="6832"/>
    <lineage>
        <taxon>Eukaryota</taxon>
        <taxon>Metazoa</taxon>
        <taxon>Ecdysozoa</taxon>
        <taxon>Arthropoda</taxon>
        <taxon>Crustacea</taxon>
        <taxon>Multicrustacea</taxon>
        <taxon>Hexanauplia</taxon>
        <taxon>Copepoda</taxon>
        <taxon>Harpacticoida</taxon>
        <taxon>Harpacticidae</taxon>
        <taxon>Tigriopus</taxon>
    </lineage>
</organism>
<sequence length="288" mass="31862">MTVTSSKEDSTLANSHSRFDRNISNTDRLELHSVMNSPNHEEVAEVEHQRDDEEATSNVSETGQTRTTVASRSSGFMITDILANATNQDDIRARLNFAAASAAAAAAARFGTVPEFLADHSGRSPVFHGHSQHNPIHHNDLSGDDELSEDAESGSTKDNLYETDDGNPEGGGENGGGRFPSGSQSSSEHSRKQRKARTAFTDYQLQTLERSFEKQKYLSVQDRQELAAKLNLTDTQTICEDPRHRRLLQVRSQYVANLPEVWGERQVPLSPLQCPLLRLAPWAVHLCP</sequence>
<feature type="compositionally biased region" description="Basic and acidic residues" evidence="4">
    <location>
        <begin position="17"/>
        <end position="31"/>
    </location>
</feature>
<dbReference type="InterPro" id="IPR009057">
    <property type="entry name" value="Homeodomain-like_sf"/>
</dbReference>
<proteinExistence type="predicted"/>
<feature type="compositionally biased region" description="Basic and acidic residues" evidence="4">
    <location>
        <begin position="39"/>
        <end position="51"/>
    </location>
</feature>
<dbReference type="GO" id="GO:0005634">
    <property type="term" value="C:nucleus"/>
    <property type="evidence" value="ECO:0007669"/>
    <property type="project" value="UniProtKB-SubCell"/>
</dbReference>
<evidence type="ECO:0000313" key="7">
    <source>
        <dbReference type="Proteomes" id="UP000318571"/>
    </source>
</evidence>
<keyword evidence="7" id="KW-1185">Reference proteome</keyword>
<keyword evidence="2 3" id="KW-0539">Nucleus</keyword>
<protein>
    <recommendedName>
        <fullName evidence="5">Homeobox domain-containing protein</fullName>
    </recommendedName>
</protein>
<comment type="subcellular location">
    <subcellularLocation>
        <location evidence="1 2 3">Nucleus</location>
    </subcellularLocation>
</comment>
<evidence type="ECO:0000256" key="1">
    <source>
        <dbReference type="ARBA" id="ARBA00004123"/>
    </source>
</evidence>
<feature type="region of interest" description="Disordered" evidence="4">
    <location>
        <begin position="124"/>
        <end position="198"/>
    </location>
</feature>
<reference evidence="6 7" key="1">
    <citation type="journal article" date="2018" name="Nat. Ecol. Evol.">
        <title>Genomic signatures of mitonuclear coevolution across populations of Tigriopus californicus.</title>
        <authorList>
            <person name="Barreto F.S."/>
            <person name="Watson E.T."/>
            <person name="Lima T.G."/>
            <person name="Willett C.S."/>
            <person name="Edmands S."/>
            <person name="Li W."/>
            <person name="Burton R.S."/>
        </authorList>
    </citation>
    <scope>NUCLEOTIDE SEQUENCE [LARGE SCALE GENOMIC DNA]</scope>
    <source>
        <strain evidence="6 7">San Diego</strain>
    </source>
</reference>
<dbReference type="AlphaFoldDB" id="A0A553NAV3"/>